<gene>
    <name evidence="2" type="ORF">ABIC99_000116</name>
    <name evidence="3" type="ORF">EWH46_11075</name>
</gene>
<dbReference type="PANTHER" id="PTHR43792:SF1">
    <property type="entry name" value="N-ACETYLTRANSFERASE DOMAIN-CONTAINING PROTEIN"/>
    <property type="match status" value="1"/>
</dbReference>
<keyword evidence="5" id="KW-1185">Reference proteome</keyword>
<dbReference type="Pfam" id="PF13302">
    <property type="entry name" value="Acetyltransf_3"/>
    <property type="match status" value="1"/>
</dbReference>
<dbReference type="PANTHER" id="PTHR43792">
    <property type="entry name" value="GNAT FAMILY, PUTATIVE (AFU_ORTHOLOGUE AFUA_3G00765)-RELATED-RELATED"/>
    <property type="match status" value="1"/>
</dbReference>
<reference evidence="2 5" key="2">
    <citation type="submission" date="2024-06" db="EMBL/GenBank/DDBJ databases">
        <title>Genomic Encyclopedia of Type Strains, Phase IV (KMG-IV): sequencing the most valuable type-strain genomes for metagenomic binning, comparative biology and taxonomic classification.</title>
        <authorList>
            <person name="Goeker M."/>
        </authorList>
    </citation>
    <scope>NUCLEOTIDE SEQUENCE [LARGE SCALE GENOMIC DNA]</scope>
    <source>
        <strain evidence="2 5">D-501</strain>
    </source>
</reference>
<dbReference type="Gene3D" id="3.40.630.30">
    <property type="match status" value="1"/>
</dbReference>
<name>A0A5C1Q017_9BURK</name>
<dbReference type="EMBL" id="CP035708">
    <property type="protein sequence ID" value="QEN01265.1"/>
    <property type="molecule type" value="Genomic_DNA"/>
</dbReference>
<dbReference type="AlphaFoldDB" id="A0A5C1Q017"/>
<evidence type="ECO:0000313" key="5">
    <source>
        <dbReference type="Proteomes" id="UP001549111"/>
    </source>
</evidence>
<evidence type="ECO:0000313" key="4">
    <source>
        <dbReference type="Proteomes" id="UP000323522"/>
    </source>
</evidence>
<evidence type="ECO:0000313" key="2">
    <source>
        <dbReference type="EMBL" id="MET3602340.1"/>
    </source>
</evidence>
<reference evidence="3 4" key="1">
    <citation type="submission" date="2019-02" db="EMBL/GenBank/DDBJ databases">
        <title>Complete Genome Sequence and Methylome Analysis of Sphaerotilus natans subsp. sulfidivorans D-507.</title>
        <authorList>
            <person name="Fomenkov A."/>
            <person name="Gridneva E."/>
            <person name="Smolyakov D."/>
            <person name="Dubinina G."/>
            <person name="Vincze T."/>
            <person name="Grabovich M."/>
            <person name="Roberts R.J."/>
        </authorList>
    </citation>
    <scope>NUCLEOTIDE SEQUENCE [LARGE SCALE GENOMIC DNA]</scope>
    <source>
        <strain evidence="3 4">D-507</strain>
    </source>
</reference>
<dbReference type="InterPro" id="IPR051531">
    <property type="entry name" value="N-acetyltransferase"/>
</dbReference>
<keyword evidence="3" id="KW-0808">Transferase</keyword>
<dbReference type="SUPFAM" id="SSF55729">
    <property type="entry name" value="Acyl-CoA N-acyltransferases (Nat)"/>
    <property type="match status" value="1"/>
</dbReference>
<dbReference type="Proteomes" id="UP000323522">
    <property type="component" value="Chromosome"/>
</dbReference>
<evidence type="ECO:0000313" key="3">
    <source>
        <dbReference type="EMBL" id="QEN01265.1"/>
    </source>
</evidence>
<dbReference type="Proteomes" id="UP001549111">
    <property type="component" value="Unassembled WGS sequence"/>
</dbReference>
<dbReference type="KEGG" id="snn:EWH46_11075"/>
<accession>A0A5C1Q017</accession>
<evidence type="ECO:0000259" key="1">
    <source>
        <dbReference type="PROSITE" id="PS51186"/>
    </source>
</evidence>
<feature type="domain" description="N-acetyltransferase" evidence="1">
    <location>
        <begin position="9"/>
        <end position="155"/>
    </location>
</feature>
<protein>
    <submittedName>
        <fullName evidence="2 3">N-acetyltransferase</fullName>
    </submittedName>
</protein>
<dbReference type="EMBL" id="JBEPLS010000001">
    <property type="protein sequence ID" value="MET3602340.1"/>
    <property type="molecule type" value="Genomic_DNA"/>
</dbReference>
<proteinExistence type="predicted"/>
<dbReference type="OrthoDB" id="5191051at2"/>
<dbReference type="PROSITE" id="PS51186">
    <property type="entry name" value="GNAT"/>
    <property type="match status" value="1"/>
</dbReference>
<dbReference type="InterPro" id="IPR000182">
    <property type="entry name" value="GNAT_dom"/>
</dbReference>
<dbReference type="InterPro" id="IPR016181">
    <property type="entry name" value="Acyl_CoA_acyltransferase"/>
</dbReference>
<dbReference type="RefSeq" id="WP_149503963.1">
    <property type="nucleotide sequence ID" value="NZ_CP035708.1"/>
</dbReference>
<organism evidence="3 4">
    <name type="scientific">Sphaerotilus sulfidivorans</name>
    <dbReference type="NCBI Taxonomy" id="639200"/>
    <lineage>
        <taxon>Bacteria</taxon>
        <taxon>Pseudomonadati</taxon>
        <taxon>Pseudomonadota</taxon>
        <taxon>Betaproteobacteria</taxon>
        <taxon>Burkholderiales</taxon>
        <taxon>Sphaerotilaceae</taxon>
        <taxon>Sphaerotilus</taxon>
    </lineage>
</organism>
<sequence>METLETARLVLRPFAPTDAADLFEYMHRPVASCFLSLALADLQAAEQEAAARSRNEHSIAVCLRASGKLIGDLFADPEDDTVSVGWNFNPAFFGQGYAHEAAAVLFAHLFTARGARRLYAYVEDTNIASQRLCERLGMRQEGLFKEFISFRQDADGTPIYENTMQYALLRHEWQQNSGRRGPSPARG</sequence>
<dbReference type="GO" id="GO:0016747">
    <property type="term" value="F:acyltransferase activity, transferring groups other than amino-acyl groups"/>
    <property type="evidence" value="ECO:0007669"/>
    <property type="project" value="InterPro"/>
</dbReference>